<dbReference type="PANTHER" id="PTHR13620">
    <property type="entry name" value="3-5 EXONUCLEASE"/>
    <property type="match status" value="1"/>
</dbReference>
<gene>
    <name evidence="3" type="ORF">PIB30_026077</name>
</gene>
<protein>
    <recommendedName>
        <fullName evidence="5">3'-5' exonuclease domain-containing protein</fullName>
    </recommendedName>
</protein>
<proteinExistence type="predicted"/>
<comment type="caution">
    <text evidence="3">The sequence shown here is derived from an EMBL/GenBank/DDBJ whole genome shotgun (WGS) entry which is preliminary data.</text>
</comment>
<evidence type="ECO:0008006" key="5">
    <source>
        <dbReference type="Google" id="ProtNLM"/>
    </source>
</evidence>
<keyword evidence="2" id="KW-0378">Hydrolase</keyword>
<dbReference type="EMBL" id="JASCZI010241752">
    <property type="protein sequence ID" value="MED6206372.1"/>
    <property type="molecule type" value="Genomic_DNA"/>
</dbReference>
<keyword evidence="1" id="KW-0540">Nuclease</keyword>
<dbReference type="SUPFAM" id="SSF53098">
    <property type="entry name" value="Ribonuclease H-like"/>
    <property type="match status" value="1"/>
</dbReference>
<accession>A0ABU6Y7G9</accession>
<keyword evidence="4" id="KW-1185">Reference proteome</keyword>
<dbReference type="InterPro" id="IPR036397">
    <property type="entry name" value="RNaseH_sf"/>
</dbReference>
<reference evidence="3 4" key="1">
    <citation type="journal article" date="2023" name="Plants (Basel)">
        <title>Bridging the Gap: Combining Genomics and Transcriptomics Approaches to Understand Stylosanthes scabra, an Orphan Legume from the Brazilian Caatinga.</title>
        <authorList>
            <person name="Ferreira-Neto J.R.C."/>
            <person name="da Silva M.D."/>
            <person name="Binneck E."/>
            <person name="de Melo N.F."/>
            <person name="da Silva R.H."/>
            <person name="de Melo A.L.T.M."/>
            <person name="Pandolfi V."/>
            <person name="Bustamante F.O."/>
            <person name="Brasileiro-Vidal A.C."/>
            <person name="Benko-Iseppon A.M."/>
        </authorList>
    </citation>
    <scope>NUCLEOTIDE SEQUENCE [LARGE SCALE GENOMIC DNA]</scope>
    <source>
        <tissue evidence="3">Leaves</tissue>
    </source>
</reference>
<evidence type="ECO:0000313" key="3">
    <source>
        <dbReference type="EMBL" id="MED6206372.1"/>
    </source>
</evidence>
<evidence type="ECO:0000313" key="4">
    <source>
        <dbReference type="Proteomes" id="UP001341840"/>
    </source>
</evidence>
<dbReference type="PANTHER" id="PTHR13620:SF121">
    <property type="entry name" value="EMB|CAB82946.1-RELATED"/>
    <property type="match status" value="1"/>
</dbReference>
<name>A0ABU6Y7G9_9FABA</name>
<sequence length="176" mass="19492">MIALSSSSPPSPSSIINVAGSRDASTVSFNPETFKYTIKFDEKTTETTITDKAVIIDQWIQDINVQCSPYLSVIFGLDFERNSSKTSVAGKKPATLHLCIDDKCLILQLKHIDNFPLSLKNFLKNPNFFFVGFGVVDDINSIGKDYGLDWGVHADIKVIVMENGPFGFRLGFEECS</sequence>
<dbReference type="InterPro" id="IPR051132">
    <property type="entry name" value="3-5_Exonuclease_domain"/>
</dbReference>
<organism evidence="3 4">
    <name type="scientific">Stylosanthes scabra</name>
    <dbReference type="NCBI Taxonomy" id="79078"/>
    <lineage>
        <taxon>Eukaryota</taxon>
        <taxon>Viridiplantae</taxon>
        <taxon>Streptophyta</taxon>
        <taxon>Embryophyta</taxon>
        <taxon>Tracheophyta</taxon>
        <taxon>Spermatophyta</taxon>
        <taxon>Magnoliopsida</taxon>
        <taxon>eudicotyledons</taxon>
        <taxon>Gunneridae</taxon>
        <taxon>Pentapetalae</taxon>
        <taxon>rosids</taxon>
        <taxon>fabids</taxon>
        <taxon>Fabales</taxon>
        <taxon>Fabaceae</taxon>
        <taxon>Papilionoideae</taxon>
        <taxon>50 kb inversion clade</taxon>
        <taxon>dalbergioids sensu lato</taxon>
        <taxon>Dalbergieae</taxon>
        <taxon>Pterocarpus clade</taxon>
        <taxon>Stylosanthes</taxon>
    </lineage>
</organism>
<evidence type="ECO:0000256" key="1">
    <source>
        <dbReference type="ARBA" id="ARBA00022722"/>
    </source>
</evidence>
<dbReference type="Gene3D" id="3.30.420.10">
    <property type="entry name" value="Ribonuclease H-like superfamily/Ribonuclease H"/>
    <property type="match status" value="1"/>
</dbReference>
<dbReference type="Proteomes" id="UP001341840">
    <property type="component" value="Unassembled WGS sequence"/>
</dbReference>
<evidence type="ECO:0000256" key="2">
    <source>
        <dbReference type="ARBA" id="ARBA00022801"/>
    </source>
</evidence>
<dbReference type="InterPro" id="IPR012337">
    <property type="entry name" value="RNaseH-like_sf"/>
</dbReference>